<evidence type="ECO:0000313" key="4">
    <source>
        <dbReference type="Proteomes" id="UP000199215"/>
    </source>
</evidence>
<dbReference type="EMBL" id="FNWU01000001">
    <property type="protein sequence ID" value="SEH40840.1"/>
    <property type="molecule type" value="Genomic_DNA"/>
</dbReference>
<evidence type="ECO:0000256" key="1">
    <source>
        <dbReference type="SAM" id="MobiDB-lite"/>
    </source>
</evidence>
<dbReference type="Pfam" id="PF24371">
    <property type="entry name" value="DUF7527"/>
    <property type="match status" value="1"/>
</dbReference>
<protein>
    <recommendedName>
        <fullName evidence="2">DUF7527 domain-containing protein</fullName>
    </recommendedName>
</protein>
<feature type="compositionally biased region" description="Basic and acidic residues" evidence="1">
    <location>
        <begin position="510"/>
        <end position="554"/>
    </location>
</feature>
<feature type="compositionally biased region" description="Basic and acidic residues" evidence="1">
    <location>
        <begin position="475"/>
        <end position="491"/>
    </location>
</feature>
<gene>
    <name evidence="3" type="ORF">SAMN05192561_101699</name>
</gene>
<feature type="compositionally biased region" description="Basic and acidic residues" evidence="1">
    <location>
        <begin position="369"/>
        <end position="380"/>
    </location>
</feature>
<dbReference type="OrthoDB" id="157503at2157"/>
<feature type="compositionally biased region" description="Acidic residues" evidence="1">
    <location>
        <begin position="244"/>
        <end position="253"/>
    </location>
</feature>
<feature type="compositionally biased region" description="Low complexity" evidence="1">
    <location>
        <begin position="299"/>
        <end position="327"/>
    </location>
</feature>
<feature type="compositionally biased region" description="Polar residues" evidence="1">
    <location>
        <begin position="342"/>
        <end position="353"/>
    </location>
</feature>
<reference evidence="3 4" key="1">
    <citation type="submission" date="2016-10" db="EMBL/GenBank/DDBJ databases">
        <authorList>
            <person name="de Groot N.N."/>
        </authorList>
    </citation>
    <scope>NUCLEOTIDE SEQUENCE [LARGE SCALE GENOMIC DNA]</scope>
    <source>
        <strain evidence="3 4">IBRC-M10418</strain>
    </source>
</reference>
<feature type="compositionally biased region" description="Basic and acidic residues" evidence="1">
    <location>
        <begin position="451"/>
        <end position="461"/>
    </location>
</feature>
<evidence type="ECO:0000259" key="2">
    <source>
        <dbReference type="Pfam" id="PF24371"/>
    </source>
</evidence>
<dbReference type="Gene3D" id="1.10.287.1490">
    <property type="match status" value="1"/>
</dbReference>
<feature type="domain" description="DUF7527" evidence="2">
    <location>
        <begin position="598"/>
        <end position="837"/>
    </location>
</feature>
<feature type="compositionally biased region" description="Low complexity" evidence="1">
    <location>
        <begin position="181"/>
        <end position="204"/>
    </location>
</feature>
<dbReference type="Proteomes" id="UP000199215">
    <property type="component" value="Unassembled WGS sequence"/>
</dbReference>
<feature type="compositionally biased region" description="Basic and acidic residues" evidence="1">
    <location>
        <begin position="328"/>
        <end position="341"/>
    </location>
</feature>
<dbReference type="AlphaFoldDB" id="A0A1H6HXW8"/>
<organism evidence="3 4">
    <name type="scientific">Halopenitus malekzadehii</name>
    <dbReference type="NCBI Taxonomy" id="1267564"/>
    <lineage>
        <taxon>Archaea</taxon>
        <taxon>Methanobacteriati</taxon>
        <taxon>Methanobacteriota</taxon>
        <taxon>Stenosarchaea group</taxon>
        <taxon>Halobacteria</taxon>
        <taxon>Halobacteriales</taxon>
        <taxon>Haloferacaceae</taxon>
        <taxon>Halopenitus</taxon>
    </lineage>
</organism>
<dbReference type="RefSeq" id="WP_092814291.1">
    <property type="nucleotide sequence ID" value="NZ_FNWU01000001.1"/>
</dbReference>
<name>A0A1H6HXW8_9EURY</name>
<accession>A0A1H6HXW8</accession>
<keyword evidence="4" id="KW-1185">Reference proteome</keyword>
<feature type="compositionally biased region" description="Basic and acidic residues" evidence="1">
    <location>
        <begin position="278"/>
        <end position="293"/>
    </location>
</feature>
<feature type="region of interest" description="Disordered" evidence="1">
    <location>
        <begin position="181"/>
        <end position="554"/>
    </location>
</feature>
<dbReference type="STRING" id="1267564.SAMN05192561_101699"/>
<feature type="compositionally biased region" description="Low complexity" evidence="1">
    <location>
        <begin position="439"/>
        <end position="448"/>
    </location>
</feature>
<dbReference type="InterPro" id="IPR055949">
    <property type="entry name" value="DUF7527"/>
</dbReference>
<feature type="compositionally biased region" description="Polar residues" evidence="1">
    <location>
        <begin position="381"/>
        <end position="391"/>
    </location>
</feature>
<proteinExistence type="predicted"/>
<sequence length="837" mass="89536">MDADRTDLVTEWEAESVSDGFAGLARLADRGFSGVVTDAAVRIYLLNGRIVGVTGGSLSAFEDASGTAYTAPDESLPLLFAMQTRGGEQKAQYYTNDTPISEADRTLSESNFTGYIELSENVLSGDYYVAYYGGESFPVAFIGNAEQLKTGTEAFELADDEVGIYRVHEVDLEVQDVPEPAAAAGSAVSGRGSFADTTSESETFPTEEDSLEGGASSESGRTDAAGSSETADPVDATEPADATEPTETDDAAEVTDTSDGAVTMGKHGEPGSGSNGSHPDESHSDESHSDGRPPTETSGAGDAAATGATADDAETGTGADEASAGSRSEPDPRPRRDRGSTETRNATQRSETAPSADATPAGETTAADADARQRENESRQGENPQRQGENPQRQDDDPTASENVFSQEAEWREAKSIPSIDPSETRANRQPTEADDAAPNEAAASGSARSGTDRREPRSTDDAAGTQRSATTRRSAADTDSKAAAARDQRRSASGTGSGTEGRGAAAGDLRNRIERLENELAKATDRRDQLEADRDRLENERDELAAERDDIAAERDEIATEAERLQERVEELESTLDRVRGELEEARAQLPEGDRVLSPADALAGTNLFVRYDSKGGATLEKAHNGSVEREELVDNLRIEHHTSFEDERVVVNGQPYREFLVETMEFGFTNWVVTELLFEIRDTGNVSGLQDLYDAIPRIDRAEIGGSVSLTYESEGEEHREQQTFDLVLRDRMGNPLIVADLNDGRDPTPEGTLEGLVETGSQLAEGTDEFTAGVAVTSSFFDPGALEAAEDATGGGLLSRSKKRNFVKVARKRGFHLCLAESREHGFHLTVPEL</sequence>
<evidence type="ECO:0000313" key="3">
    <source>
        <dbReference type="EMBL" id="SEH40840.1"/>
    </source>
</evidence>